<evidence type="ECO:0000313" key="2">
    <source>
        <dbReference type="EMBL" id="KAK4753455.1"/>
    </source>
</evidence>
<reference evidence="2 3" key="1">
    <citation type="journal article" date="2023" name="Hortic Res">
        <title>Pangenome of water caltrop reveals structural variations and asymmetric subgenome divergence after allopolyploidization.</title>
        <authorList>
            <person name="Zhang X."/>
            <person name="Chen Y."/>
            <person name="Wang L."/>
            <person name="Yuan Y."/>
            <person name="Fang M."/>
            <person name="Shi L."/>
            <person name="Lu R."/>
            <person name="Comes H.P."/>
            <person name="Ma Y."/>
            <person name="Chen Y."/>
            <person name="Huang G."/>
            <person name="Zhou Y."/>
            <person name="Zheng Z."/>
            <person name="Qiu Y."/>
        </authorList>
    </citation>
    <scope>NUCLEOTIDE SEQUENCE [LARGE SCALE GENOMIC DNA]</scope>
    <source>
        <tissue evidence="2">Roots</tissue>
    </source>
</reference>
<evidence type="ECO:0000313" key="3">
    <source>
        <dbReference type="Proteomes" id="UP001345219"/>
    </source>
</evidence>
<proteinExistence type="predicted"/>
<accession>A0AAN7PXN5</accession>
<comment type="caution">
    <text evidence="2">The sequence shown here is derived from an EMBL/GenBank/DDBJ whole genome shotgun (WGS) entry which is preliminary data.</text>
</comment>
<feature type="compositionally biased region" description="Low complexity" evidence="1">
    <location>
        <begin position="21"/>
        <end position="38"/>
    </location>
</feature>
<dbReference type="AlphaFoldDB" id="A0AAN7PXN5"/>
<keyword evidence="3" id="KW-1185">Reference proteome</keyword>
<gene>
    <name evidence="2" type="ORF">SAY87_022253</name>
</gene>
<feature type="region of interest" description="Disordered" evidence="1">
    <location>
        <begin position="1"/>
        <end position="39"/>
    </location>
</feature>
<sequence length="71" mass="7673">MGGLPRGSAPEAAGRAEARPSRGASPTTRRPSTGGSRTAAVSCVLRGAYQLRLRRGRTSCRRKMKESLWSW</sequence>
<name>A0AAN7PXN5_9MYRT</name>
<evidence type="ECO:0000256" key="1">
    <source>
        <dbReference type="SAM" id="MobiDB-lite"/>
    </source>
</evidence>
<dbReference type="Proteomes" id="UP001345219">
    <property type="component" value="Chromosome 16"/>
</dbReference>
<dbReference type="EMBL" id="JAXIOK010000016">
    <property type="protein sequence ID" value="KAK4753455.1"/>
    <property type="molecule type" value="Genomic_DNA"/>
</dbReference>
<organism evidence="2 3">
    <name type="scientific">Trapa incisa</name>
    <dbReference type="NCBI Taxonomy" id="236973"/>
    <lineage>
        <taxon>Eukaryota</taxon>
        <taxon>Viridiplantae</taxon>
        <taxon>Streptophyta</taxon>
        <taxon>Embryophyta</taxon>
        <taxon>Tracheophyta</taxon>
        <taxon>Spermatophyta</taxon>
        <taxon>Magnoliopsida</taxon>
        <taxon>eudicotyledons</taxon>
        <taxon>Gunneridae</taxon>
        <taxon>Pentapetalae</taxon>
        <taxon>rosids</taxon>
        <taxon>malvids</taxon>
        <taxon>Myrtales</taxon>
        <taxon>Lythraceae</taxon>
        <taxon>Trapa</taxon>
    </lineage>
</organism>
<protein>
    <submittedName>
        <fullName evidence="2">Uncharacterized protein</fullName>
    </submittedName>
</protein>
<feature type="compositionally biased region" description="Low complexity" evidence="1">
    <location>
        <begin position="1"/>
        <end position="13"/>
    </location>
</feature>